<accession>A0ABP9D8B0</accession>
<evidence type="ECO:0000313" key="1">
    <source>
        <dbReference type="EMBL" id="GAA4825086.1"/>
    </source>
</evidence>
<gene>
    <name evidence="1" type="ORF">GCM10023331_06890</name>
</gene>
<organism evidence="1 2">
    <name type="scientific">Algivirga pacifica</name>
    <dbReference type="NCBI Taxonomy" id="1162670"/>
    <lineage>
        <taxon>Bacteria</taxon>
        <taxon>Pseudomonadati</taxon>
        <taxon>Bacteroidota</taxon>
        <taxon>Cytophagia</taxon>
        <taxon>Cytophagales</taxon>
        <taxon>Flammeovirgaceae</taxon>
        <taxon>Algivirga</taxon>
    </lineage>
</organism>
<sequence length="61" mass="6511">MSHDSCVIKMISSVTPIASIGFKTIVEAREHFKGVKPTLIKGGYFVLLGENNDSGGKNSSI</sequence>
<keyword evidence="2" id="KW-1185">Reference proteome</keyword>
<dbReference type="EMBL" id="BAABJX010000015">
    <property type="protein sequence ID" value="GAA4825086.1"/>
    <property type="molecule type" value="Genomic_DNA"/>
</dbReference>
<evidence type="ECO:0000313" key="2">
    <source>
        <dbReference type="Proteomes" id="UP001500298"/>
    </source>
</evidence>
<proteinExistence type="predicted"/>
<evidence type="ECO:0008006" key="3">
    <source>
        <dbReference type="Google" id="ProtNLM"/>
    </source>
</evidence>
<comment type="caution">
    <text evidence="1">The sequence shown here is derived from an EMBL/GenBank/DDBJ whole genome shotgun (WGS) entry which is preliminary data.</text>
</comment>
<name>A0ABP9D8B0_9BACT</name>
<reference evidence="2" key="1">
    <citation type="journal article" date="2019" name="Int. J. Syst. Evol. Microbiol.">
        <title>The Global Catalogue of Microorganisms (GCM) 10K type strain sequencing project: providing services to taxonomists for standard genome sequencing and annotation.</title>
        <authorList>
            <consortium name="The Broad Institute Genomics Platform"/>
            <consortium name="The Broad Institute Genome Sequencing Center for Infectious Disease"/>
            <person name="Wu L."/>
            <person name="Ma J."/>
        </authorList>
    </citation>
    <scope>NUCLEOTIDE SEQUENCE [LARGE SCALE GENOMIC DNA]</scope>
    <source>
        <strain evidence="2">JCM 18326</strain>
    </source>
</reference>
<dbReference type="Proteomes" id="UP001500298">
    <property type="component" value="Unassembled WGS sequence"/>
</dbReference>
<protein>
    <recommendedName>
        <fullName evidence="3">DUF1330 domain-containing protein</fullName>
    </recommendedName>
</protein>